<dbReference type="OrthoDB" id="1577640at2759"/>
<sequence>MSIGNLIPSSTILLLLINVARVCRVGEAAGPQAPDTGGFGSSNHGNGTTLALQPFLDVIEKIGFGGAADCRVDGAGRSTVQTADTYAERGRMLTTALAKVIELSNRMGGGADAAKSIGSIAARIITEKTNVPVEAVLLSAILDKDEAVVEALARAPGIDVNRRAHRFDRKTLLHYAFEQGSPKIFRSLLNAPGIDVNACDRDLETVLHYWSKQGRLDETAMALLNATGLDINARAEHLNWTALHSLVHSGSTSAVKAILTHPGIDVNAPDEFGYTPMHWAALQGHEQIVAMLLNATGIDVHPRCNFQSPLRKAVERRRIPVIKLLLAHPDTRVNALEDGFSCLYVAVRKGYHDVVELLLNATGIDVNIASRGTKETAMHVAASTGRLSMIKTLLAAPGIKVNARDRRLWSPLHHAVHSDRLTIVQALLEDRRVNSNAKDMYGRKPAALARQGRNHAIAEMLDAHAMATWSLRSCWNTWWNPAADR</sequence>
<feature type="repeat" description="ANK" evidence="3">
    <location>
        <begin position="373"/>
        <end position="406"/>
    </location>
</feature>
<dbReference type="SUPFAM" id="SSF48403">
    <property type="entry name" value="Ankyrin repeat"/>
    <property type="match status" value="1"/>
</dbReference>
<keyword evidence="4" id="KW-0732">Signal</keyword>
<dbReference type="PANTHER" id="PTHR24141:SF1">
    <property type="entry name" value="2-5A-DEPENDENT RIBONUCLEASE"/>
    <property type="match status" value="1"/>
</dbReference>
<feature type="chain" id="PRO_5005193917" evidence="4">
    <location>
        <begin position="29"/>
        <end position="485"/>
    </location>
</feature>
<dbReference type="InterPro" id="IPR036770">
    <property type="entry name" value="Ankyrin_rpt-contain_sf"/>
</dbReference>
<dbReference type="Pfam" id="PF12796">
    <property type="entry name" value="Ank_2"/>
    <property type="match status" value="3"/>
</dbReference>
<dbReference type="Proteomes" id="UP000039324">
    <property type="component" value="Unassembled WGS sequence"/>
</dbReference>
<keyword evidence="1" id="KW-0677">Repeat</keyword>
<dbReference type="GO" id="GO:0003723">
    <property type="term" value="F:RNA binding"/>
    <property type="evidence" value="ECO:0007669"/>
    <property type="project" value="TreeGrafter"/>
</dbReference>
<evidence type="ECO:0000256" key="4">
    <source>
        <dbReference type="SAM" id="SignalP"/>
    </source>
</evidence>
<feature type="signal peptide" evidence="4">
    <location>
        <begin position="1"/>
        <end position="28"/>
    </location>
</feature>
<organism evidence="5 6">
    <name type="scientific">Plasmodiophora brassicae</name>
    <name type="common">Clubroot disease agent</name>
    <dbReference type="NCBI Taxonomy" id="37360"/>
    <lineage>
        <taxon>Eukaryota</taxon>
        <taxon>Sar</taxon>
        <taxon>Rhizaria</taxon>
        <taxon>Endomyxa</taxon>
        <taxon>Phytomyxea</taxon>
        <taxon>Plasmodiophorida</taxon>
        <taxon>Plasmodiophoridae</taxon>
        <taxon>Plasmodiophora</taxon>
    </lineage>
</organism>
<keyword evidence="2 3" id="KW-0040">ANK repeat</keyword>
<evidence type="ECO:0000256" key="3">
    <source>
        <dbReference type="PROSITE-ProRule" id="PRU00023"/>
    </source>
</evidence>
<dbReference type="PROSITE" id="PS50088">
    <property type="entry name" value="ANK_REPEAT"/>
    <property type="match status" value="2"/>
</dbReference>
<dbReference type="PANTHER" id="PTHR24141">
    <property type="entry name" value="2-5A-DEPENDENT RIBONUCLEASE"/>
    <property type="match status" value="1"/>
</dbReference>
<gene>
    <name evidence="5" type="ORF">PBRA_008759</name>
</gene>
<protein>
    <submittedName>
        <fullName evidence="5">Uncharacterized protein</fullName>
    </submittedName>
</protein>
<feature type="repeat" description="ANK" evidence="3">
    <location>
        <begin position="272"/>
        <end position="305"/>
    </location>
</feature>
<dbReference type="OMA" id="MHIFPER"/>
<dbReference type="SMART" id="SM00248">
    <property type="entry name" value="ANK"/>
    <property type="match status" value="8"/>
</dbReference>
<proteinExistence type="predicted"/>
<reference evidence="5 6" key="1">
    <citation type="submission" date="2015-02" db="EMBL/GenBank/DDBJ databases">
        <authorList>
            <person name="Chooi Y.-H."/>
        </authorList>
    </citation>
    <scope>NUCLEOTIDE SEQUENCE [LARGE SCALE GENOMIC DNA]</scope>
    <source>
        <strain evidence="5">E3</strain>
    </source>
</reference>
<dbReference type="Gene3D" id="1.25.40.20">
    <property type="entry name" value="Ankyrin repeat-containing domain"/>
    <property type="match status" value="3"/>
</dbReference>
<name>A0A0G4J2S5_PLABS</name>
<dbReference type="EMBL" id="CDSF01000119">
    <property type="protein sequence ID" value="CEP01817.1"/>
    <property type="molecule type" value="Genomic_DNA"/>
</dbReference>
<dbReference type="GO" id="GO:0006396">
    <property type="term" value="P:RNA processing"/>
    <property type="evidence" value="ECO:0007669"/>
    <property type="project" value="TreeGrafter"/>
</dbReference>
<dbReference type="AlphaFoldDB" id="A0A0G4J2S5"/>
<keyword evidence="6" id="KW-1185">Reference proteome</keyword>
<accession>A0A0G4J2S5</accession>
<evidence type="ECO:0000313" key="6">
    <source>
        <dbReference type="Proteomes" id="UP000039324"/>
    </source>
</evidence>
<evidence type="ECO:0000256" key="2">
    <source>
        <dbReference type="ARBA" id="ARBA00023043"/>
    </source>
</evidence>
<dbReference type="GO" id="GO:0004540">
    <property type="term" value="F:RNA nuclease activity"/>
    <property type="evidence" value="ECO:0007669"/>
    <property type="project" value="TreeGrafter"/>
</dbReference>
<dbReference type="STRING" id="37360.A0A0G4J2S5"/>
<dbReference type="Pfam" id="PF00023">
    <property type="entry name" value="Ank"/>
    <property type="match status" value="1"/>
</dbReference>
<dbReference type="InterPro" id="IPR002110">
    <property type="entry name" value="Ankyrin_rpt"/>
</dbReference>
<dbReference type="PROSITE" id="PS50297">
    <property type="entry name" value="ANK_REP_REGION"/>
    <property type="match status" value="1"/>
</dbReference>
<evidence type="ECO:0000256" key="1">
    <source>
        <dbReference type="ARBA" id="ARBA00022737"/>
    </source>
</evidence>
<evidence type="ECO:0000313" key="5">
    <source>
        <dbReference type="EMBL" id="CEP01817.1"/>
    </source>
</evidence>